<dbReference type="EMBL" id="CP018762">
    <property type="protein sequence ID" value="APZ33132.1"/>
    <property type="molecule type" value="Genomic_DNA"/>
</dbReference>
<keyword evidence="3 5" id="KW-1133">Transmembrane helix</keyword>
<dbReference type="GO" id="GO:0005384">
    <property type="term" value="F:manganese ion transmembrane transporter activity"/>
    <property type="evidence" value="ECO:0007669"/>
    <property type="project" value="InterPro"/>
</dbReference>
<evidence type="ECO:0000256" key="1">
    <source>
        <dbReference type="ARBA" id="ARBA00004127"/>
    </source>
</evidence>
<proteinExistence type="predicted"/>
<keyword evidence="7" id="KW-1185">Reference proteome</keyword>
<dbReference type="STRING" id="36805.BOH66_01575"/>
<feature type="transmembrane region" description="Helical" evidence="5">
    <location>
        <begin position="145"/>
        <end position="167"/>
    </location>
</feature>
<feature type="transmembrane region" description="Helical" evidence="5">
    <location>
        <begin position="86"/>
        <end position="106"/>
    </location>
</feature>
<keyword evidence="2 5" id="KW-0812">Transmembrane</keyword>
<evidence type="ECO:0000256" key="4">
    <source>
        <dbReference type="ARBA" id="ARBA00023136"/>
    </source>
</evidence>
<dbReference type="OrthoDB" id="5064018at2"/>
<evidence type="ECO:0000313" key="6">
    <source>
        <dbReference type="EMBL" id="APZ33132.1"/>
    </source>
</evidence>
<dbReference type="GO" id="GO:0012505">
    <property type="term" value="C:endomembrane system"/>
    <property type="evidence" value="ECO:0007669"/>
    <property type="project" value="UniProtKB-SubCell"/>
</dbReference>
<evidence type="ECO:0000256" key="2">
    <source>
        <dbReference type="ARBA" id="ARBA00022692"/>
    </source>
</evidence>
<evidence type="ECO:0000256" key="3">
    <source>
        <dbReference type="ARBA" id="ARBA00022989"/>
    </source>
</evidence>
<evidence type="ECO:0000313" key="7">
    <source>
        <dbReference type="Proteomes" id="UP000187185"/>
    </source>
</evidence>
<sequence>MAAAAGMAAAAAEREAQLVIAEQERAELDRDLSGEIDELAAHWEAKGLTPETARRVAEELTAHDALAAQLDAEHGIDEIMAEAAPIWSGVAAGIAFALGAAVPLLITWLAPVAIETTAIVLAVVLSLVLTSLVAARAGHLMLRRVLVRTLVVGLGTMGVSYVAGLAFF</sequence>
<dbReference type="KEGG" id="maur:BOH66_01575"/>
<protein>
    <recommendedName>
        <fullName evidence="8">VIT family protein</fullName>
    </recommendedName>
</protein>
<gene>
    <name evidence="6" type="ORF">BOH66_01575</name>
</gene>
<dbReference type="GO" id="GO:0030026">
    <property type="term" value="P:intracellular manganese ion homeostasis"/>
    <property type="evidence" value="ECO:0007669"/>
    <property type="project" value="InterPro"/>
</dbReference>
<keyword evidence="4 5" id="KW-0472">Membrane</keyword>
<organism evidence="6 7">
    <name type="scientific">Microbacterium aurum</name>
    <dbReference type="NCBI Taxonomy" id="36805"/>
    <lineage>
        <taxon>Bacteria</taxon>
        <taxon>Bacillati</taxon>
        <taxon>Actinomycetota</taxon>
        <taxon>Actinomycetes</taxon>
        <taxon>Micrococcales</taxon>
        <taxon>Microbacteriaceae</taxon>
        <taxon>Microbacterium</taxon>
    </lineage>
</organism>
<evidence type="ECO:0000256" key="5">
    <source>
        <dbReference type="SAM" id="Phobius"/>
    </source>
</evidence>
<dbReference type="AlphaFoldDB" id="A0A1P8U4V6"/>
<comment type="subcellular location">
    <subcellularLocation>
        <location evidence="1">Endomembrane system</location>
        <topology evidence="1">Multi-pass membrane protein</topology>
    </subcellularLocation>
</comment>
<dbReference type="Pfam" id="PF01988">
    <property type="entry name" value="VIT1"/>
    <property type="match status" value="1"/>
</dbReference>
<name>A0A1P8U4V6_9MICO</name>
<feature type="transmembrane region" description="Helical" evidence="5">
    <location>
        <begin position="112"/>
        <end position="133"/>
    </location>
</feature>
<dbReference type="RefSeq" id="WP_076688674.1">
    <property type="nucleotide sequence ID" value="NZ_CAUSXO010000038.1"/>
</dbReference>
<accession>A0A1P8U4V6</accession>
<dbReference type="Proteomes" id="UP000187185">
    <property type="component" value="Chromosome"/>
</dbReference>
<reference evidence="6 7" key="1">
    <citation type="submission" date="2016-12" db="EMBL/GenBank/DDBJ databases">
        <title>Complete genome sequence of Microbacterium aurum KACC 15219.</title>
        <authorList>
            <person name="Jung Y."/>
            <person name="Shin J.-H."/>
            <person name="Lee Y.-J."/>
            <person name="Yi H."/>
            <person name="Bahn Y.-S."/>
            <person name="Kim J.F."/>
            <person name="Lee D.-W."/>
        </authorList>
    </citation>
    <scope>NUCLEOTIDE SEQUENCE [LARGE SCALE GENOMIC DNA]</scope>
    <source>
        <strain evidence="6 7">KACC 15219</strain>
    </source>
</reference>
<evidence type="ECO:0008006" key="8">
    <source>
        <dbReference type="Google" id="ProtNLM"/>
    </source>
</evidence>
<dbReference type="InterPro" id="IPR008217">
    <property type="entry name" value="Ccc1_fam"/>
</dbReference>